<name>W0LN18_9CAUD</name>
<evidence type="ECO:0000313" key="2">
    <source>
        <dbReference type="Proteomes" id="UP000019119"/>
    </source>
</evidence>
<dbReference type="KEGG" id="vg:18502819"/>
<proteinExistence type="predicted"/>
<sequence length="63" mass="7529">MTPNNAYVQAITSGRVPRLPYMHRNPRSRRIPTSEIREVFAEEVTRSLDRRVDRSEYLRRVMP</sequence>
<dbReference type="OrthoDB" id="28545at10239"/>
<reference evidence="1 2" key="1">
    <citation type="submission" date="2013-11" db="EMBL/GenBank/DDBJ databases">
        <authorList>
            <person name="Awa H."/>
            <person name="Bernal J.T."/>
            <person name="Coelho R.E."/>
            <person name="Culpepper S.C."/>
            <person name="Devaraju V.S."/>
            <person name="Higgins R.T."/>
            <person name="Husein A.J."/>
            <person name="Johnston E.M."/>
            <person name="Jung J.A."/>
            <person name="Kanani-Hendijani T.A."/>
            <person name="Knapp R.E."/>
            <person name="Lepiocha N."/>
            <person name="McCarter A.J."/>
            <person name="Merlau P.R."/>
            <person name="Monfared M.S."/>
            <person name="Olney H.P."/>
            <person name="Pineda M.R."/>
            <person name="Pizzini S.E."/>
            <person name="Roberson D.J."/>
            <person name="Rodriguez J."/>
            <person name="Simpson N.A."/>
            <person name="Stevens S.C."/>
            <person name="Stroub-Tahmassi C.A."/>
            <person name="Syed N."/>
            <person name="Torres S.E."/>
            <person name="Townsend C.W."/>
            <person name="White X.E."/>
            <person name="Willette C.E."/>
            <person name="Deming K.E."/>
            <person name="Simon S.E."/>
            <person name="Benjamin R.C."/>
            <person name="Hughes L.E."/>
            <person name="Hale R.H."/>
            <person name="Lamson-Kim T."/>
            <person name="Visi D.H."/>
            <person name="Allen M.S."/>
            <person name="Bradley K.W."/>
            <person name="Clarke D.Q."/>
            <person name="Lewis M.F."/>
            <person name="Barker L.P."/>
            <person name="Bailey C."/>
            <person name="Asai D.J."/>
            <person name="Garber M.L."/>
            <person name="Bowman C.A."/>
            <person name="Russell D.A."/>
            <person name="Pope W.H."/>
            <person name="Jacobs-Sera D."/>
            <person name="Hendrix R.W."/>
            <person name="Hatfull G.F."/>
        </authorList>
    </citation>
    <scope>NUCLEOTIDE SEQUENCE [LARGE SCALE GENOMIC DNA]</scope>
</reference>
<dbReference type="RefSeq" id="YP_009005799.1">
    <property type="nucleotide sequence ID" value="NC_023564.1"/>
</dbReference>
<keyword evidence="2" id="KW-1185">Reference proteome</keyword>
<dbReference type="EMBL" id="KF861510">
    <property type="protein sequence ID" value="AHG23837.1"/>
    <property type="molecule type" value="Genomic_DNA"/>
</dbReference>
<evidence type="ECO:0000313" key="1">
    <source>
        <dbReference type="EMBL" id="AHG23837.1"/>
    </source>
</evidence>
<organism evidence="1 2">
    <name type="scientific">Mycobacterium phage EagleEye</name>
    <dbReference type="NCBI Taxonomy" id="1429759"/>
    <lineage>
        <taxon>Viruses</taxon>
        <taxon>Duplodnaviria</taxon>
        <taxon>Heunggongvirae</taxon>
        <taxon>Uroviricota</taxon>
        <taxon>Caudoviricetes</taxon>
        <taxon>Eagleeyevirus</taxon>
        <taxon>Eagleeyevirus eagleeye</taxon>
    </lineage>
</organism>
<dbReference type="Proteomes" id="UP000019119">
    <property type="component" value="Segment"/>
</dbReference>
<protein>
    <submittedName>
        <fullName evidence="1">Uncharacterized protein</fullName>
    </submittedName>
</protein>
<dbReference type="GeneID" id="18502819"/>
<accession>W0LN18</accession>
<gene>
    <name evidence="1" type="primary">57</name>
    <name evidence="1" type="ORF">PBI_EAGLEEYE_57</name>
</gene>